<evidence type="ECO:0000256" key="9">
    <source>
        <dbReference type="ARBA" id="ARBA00022723"/>
    </source>
</evidence>
<dbReference type="InterPro" id="IPR029057">
    <property type="entry name" value="PRTase-like"/>
</dbReference>
<dbReference type="NCBIfam" id="TIGR01203">
    <property type="entry name" value="HGPRTase"/>
    <property type="match status" value="1"/>
</dbReference>
<keyword evidence="12 15" id="KW-0460">Magnesium</keyword>
<evidence type="ECO:0000313" key="18">
    <source>
        <dbReference type="Proteomes" id="UP000503278"/>
    </source>
</evidence>
<evidence type="ECO:0000259" key="16">
    <source>
        <dbReference type="Pfam" id="PF00156"/>
    </source>
</evidence>
<keyword evidence="9 15" id="KW-0479">Metal-binding</keyword>
<dbReference type="AlphaFoldDB" id="A0A7L5DZ54"/>
<evidence type="ECO:0000256" key="13">
    <source>
        <dbReference type="ARBA" id="ARBA00048811"/>
    </source>
</evidence>
<dbReference type="GO" id="GO:0046100">
    <property type="term" value="P:hypoxanthine metabolic process"/>
    <property type="evidence" value="ECO:0007669"/>
    <property type="project" value="TreeGrafter"/>
</dbReference>
<keyword evidence="7 15" id="KW-0328">Glycosyltransferase</keyword>
<evidence type="ECO:0000256" key="1">
    <source>
        <dbReference type="ARBA" id="ARBA00001946"/>
    </source>
</evidence>
<dbReference type="EMBL" id="CP051682">
    <property type="protein sequence ID" value="QJD96392.1"/>
    <property type="molecule type" value="Genomic_DNA"/>
</dbReference>
<dbReference type="CDD" id="cd06223">
    <property type="entry name" value="PRTases_typeI"/>
    <property type="match status" value="1"/>
</dbReference>
<evidence type="ECO:0000256" key="14">
    <source>
        <dbReference type="ARBA" id="ARBA00049402"/>
    </source>
</evidence>
<comment type="catalytic activity">
    <reaction evidence="14">
        <text>IMP + diphosphate = hypoxanthine + 5-phospho-alpha-D-ribose 1-diphosphate</text>
        <dbReference type="Rhea" id="RHEA:17973"/>
        <dbReference type="ChEBI" id="CHEBI:17368"/>
        <dbReference type="ChEBI" id="CHEBI:33019"/>
        <dbReference type="ChEBI" id="CHEBI:58017"/>
        <dbReference type="ChEBI" id="CHEBI:58053"/>
        <dbReference type="EC" id="2.4.2.8"/>
    </reaction>
    <physiologicalReaction direction="right-to-left" evidence="14">
        <dbReference type="Rhea" id="RHEA:17975"/>
    </physiologicalReaction>
</comment>
<dbReference type="InterPro" id="IPR050408">
    <property type="entry name" value="HGPRT"/>
</dbReference>
<accession>A0A7L5DZ54</accession>
<evidence type="ECO:0000256" key="10">
    <source>
        <dbReference type="ARBA" id="ARBA00022726"/>
    </source>
</evidence>
<evidence type="ECO:0000313" key="17">
    <source>
        <dbReference type="EMBL" id="QJD96392.1"/>
    </source>
</evidence>
<dbReference type="UniPathway" id="UPA00591">
    <property type="reaction ID" value="UER00648"/>
</dbReference>
<keyword evidence="11 15" id="KW-0547">Nucleotide-binding</keyword>
<evidence type="ECO:0000256" key="7">
    <source>
        <dbReference type="ARBA" id="ARBA00022676"/>
    </source>
</evidence>
<protein>
    <recommendedName>
        <fullName evidence="5 15">Hypoxanthine phosphoribosyltransferase</fullName>
        <ecNumber evidence="5 15">2.4.2.8</ecNumber>
    </recommendedName>
</protein>
<evidence type="ECO:0000256" key="3">
    <source>
        <dbReference type="ARBA" id="ARBA00004669"/>
    </source>
</evidence>
<dbReference type="KEGG" id="mrob:HH214_11200"/>
<dbReference type="GO" id="GO:0032263">
    <property type="term" value="P:GMP salvage"/>
    <property type="evidence" value="ECO:0007669"/>
    <property type="project" value="TreeGrafter"/>
</dbReference>
<comment type="similarity">
    <text evidence="4 15">Belongs to the purine/pyrimidine phosphoribosyltransferase family.</text>
</comment>
<keyword evidence="8 15" id="KW-0808">Transferase</keyword>
<comment type="catalytic activity">
    <reaction evidence="13">
        <text>GMP + diphosphate = guanine + 5-phospho-alpha-D-ribose 1-diphosphate</text>
        <dbReference type="Rhea" id="RHEA:25424"/>
        <dbReference type="ChEBI" id="CHEBI:16235"/>
        <dbReference type="ChEBI" id="CHEBI:33019"/>
        <dbReference type="ChEBI" id="CHEBI:58017"/>
        <dbReference type="ChEBI" id="CHEBI:58115"/>
        <dbReference type="EC" id="2.4.2.8"/>
    </reaction>
    <physiologicalReaction direction="right-to-left" evidence="13">
        <dbReference type="Rhea" id="RHEA:25426"/>
    </physiologicalReaction>
</comment>
<evidence type="ECO:0000256" key="12">
    <source>
        <dbReference type="ARBA" id="ARBA00022842"/>
    </source>
</evidence>
<keyword evidence="10 15" id="KW-0660">Purine salvage</keyword>
<dbReference type="Gene3D" id="3.40.50.2020">
    <property type="match status" value="1"/>
</dbReference>
<dbReference type="GO" id="GO:0005829">
    <property type="term" value="C:cytosol"/>
    <property type="evidence" value="ECO:0007669"/>
    <property type="project" value="TreeGrafter"/>
</dbReference>
<dbReference type="SUPFAM" id="SSF53271">
    <property type="entry name" value="PRTase-like"/>
    <property type="match status" value="1"/>
</dbReference>
<dbReference type="Pfam" id="PF00156">
    <property type="entry name" value="Pribosyltran"/>
    <property type="match status" value="1"/>
</dbReference>
<evidence type="ECO:0000256" key="11">
    <source>
        <dbReference type="ARBA" id="ARBA00022741"/>
    </source>
</evidence>
<dbReference type="GO" id="GO:0000166">
    <property type="term" value="F:nucleotide binding"/>
    <property type="evidence" value="ECO:0007669"/>
    <property type="project" value="UniProtKB-KW"/>
</dbReference>
<feature type="domain" description="Phosphoribosyltransferase" evidence="16">
    <location>
        <begin position="15"/>
        <end position="163"/>
    </location>
</feature>
<reference evidence="17 18" key="1">
    <citation type="submission" date="2020-04" db="EMBL/GenBank/DDBJ databases">
        <title>Genome sequencing of novel species.</title>
        <authorList>
            <person name="Heo J."/>
            <person name="Kim S.-J."/>
            <person name="Kim J.-S."/>
            <person name="Hong S.-B."/>
            <person name="Kwon S.-W."/>
        </authorList>
    </citation>
    <scope>NUCLEOTIDE SEQUENCE [LARGE SCALE GENOMIC DNA]</scope>
    <source>
        <strain evidence="17 18">F39-2</strain>
    </source>
</reference>
<dbReference type="Proteomes" id="UP000503278">
    <property type="component" value="Chromosome"/>
</dbReference>
<dbReference type="InterPro" id="IPR005904">
    <property type="entry name" value="Hxn_phspho_trans"/>
</dbReference>
<dbReference type="RefSeq" id="WP_169607689.1">
    <property type="nucleotide sequence ID" value="NZ_CP051682.1"/>
</dbReference>
<evidence type="ECO:0000256" key="2">
    <source>
        <dbReference type="ARBA" id="ARBA00004496"/>
    </source>
</evidence>
<comment type="subcellular location">
    <subcellularLocation>
        <location evidence="2 15">Cytoplasm</location>
    </subcellularLocation>
</comment>
<dbReference type="GO" id="GO:0006166">
    <property type="term" value="P:purine ribonucleoside salvage"/>
    <property type="evidence" value="ECO:0007669"/>
    <property type="project" value="UniProtKB-KW"/>
</dbReference>
<proteinExistence type="inferred from homology"/>
<dbReference type="EC" id="2.4.2.8" evidence="5 15"/>
<sequence>MRIADLTFEPLIDEETIAKRINLLSEELNADYEGKTPIFIGVLTGSFLFVADLIKQITIPCEVTFTKVASYFGSTNTSHKIREDIDLSFDISGRHIVIIEDIVDTGNTINYLLAKLKQYNPASISVCSLLLKPGKLELSIEELHYVGFEIENEFVVGYGLDYKELGRNLKAIYRLVSSGDPTM</sequence>
<evidence type="ECO:0000256" key="4">
    <source>
        <dbReference type="ARBA" id="ARBA00008391"/>
    </source>
</evidence>
<dbReference type="InterPro" id="IPR000836">
    <property type="entry name" value="PRTase_dom"/>
</dbReference>
<dbReference type="GO" id="GO:0004422">
    <property type="term" value="F:hypoxanthine phosphoribosyltransferase activity"/>
    <property type="evidence" value="ECO:0007669"/>
    <property type="project" value="InterPro"/>
</dbReference>
<dbReference type="PANTHER" id="PTHR43340">
    <property type="entry name" value="HYPOXANTHINE-GUANINE PHOSPHORIBOSYLTRANSFERASE"/>
    <property type="match status" value="1"/>
</dbReference>
<organism evidence="17 18">
    <name type="scientific">Mucilaginibacter robiniae</name>
    <dbReference type="NCBI Taxonomy" id="2728022"/>
    <lineage>
        <taxon>Bacteria</taxon>
        <taxon>Pseudomonadati</taxon>
        <taxon>Bacteroidota</taxon>
        <taxon>Sphingobacteriia</taxon>
        <taxon>Sphingobacteriales</taxon>
        <taxon>Sphingobacteriaceae</taxon>
        <taxon>Mucilaginibacter</taxon>
    </lineage>
</organism>
<dbReference type="GO" id="GO:0000287">
    <property type="term" value="F:magnesium ion binding"/>
    <property type="evidence" value="ECO:0007669"/>
    <property type="project" value="TreeGrafter"/>
</dbReference>
<keyword evidence="6 15" id="KW-0963">Cytoplasm</keyword>
<evidence type="ECO:0000256" key="15">
    <source>
        <dbReference type="RuleBase" id="RU364099"/>
    </source>
</evidence>
<dbReference type="GO" id="GO:0006178">
    <property type="term" value="P:guanine salvage"/>
    <property type="evidence" value="ECO:0007669"/>
    <property type="project" value="TreeGrafter"/>
</dbReference>
<evidence type="ECO:0000256" key="5">
    <source>
        <dbReference type="ARBA" id="ARBA00011895"/>
    </source>
</evidence>
<evidence type="ECO:0000256" key="6">
    <source>
        <dbReference type="ARBA" id="ARBA00022490"/>
    </source>
</evidence>
<keyword evidence="18" id="KW-1185">Reference proteome</keyword>
<name>A0A7L5DZ54_9SPHI</name>
<evidence type="ECO:0000256" key="8">
    <source>
        <dbReference type="ARBA" id="ARBA00022679"/>
    </source>
</evidence>
<comment type="pathway">
    <text evidence="3 15">Purine metabolism; IMP biosynthesis via salvage pathway; IMP from hypoxanthine: step 1/1.</text>
</comment>
<comment type="cofactor">
    <cofactor evidence="1 15">
        <name>Mg(2+)</name>
        <dbReference type="ChEBI" id="CHEBI:18420"/>
    </cofactor>
</comment>
<gene>
    <name evidence="17" type="primary">hpt</name>
    <name evidence="17" type="ORF">HH214_11200</name>
</gene>
<dbReference type="GO" id="GO:0032264">
    <property type="term" value="P:IMP salvage"/>
    <property type="evidence" value="ECO:0007669"/>
    <property type="project" value="UniProtKB-UniPathway"/>
</dbReference>
<dbReference type="PANTHER" id="PTHR43340:SF1">
    <property type="entry name" value="HYPOXANTHINE PHOSPHORIBOSYLTRANSFERASE"/>
    <property type="match status" value="1"/>
</dbReference>